<sequence length="106" mass="12641">MVMRERIPIGIEKVDDAYRNVSIENPWHKYKDRQERRFIRSRYHKKRPEGELVTDPKVVTDMVWFTTDPKVLEIEKQLVKSELKSKKISTLSSPGMKVENKGPTRW</sequence>
<dbReference type="EMBL" id="JAUUTY010000004">
    <property type="protein sequence ID" value="KAK1647593.1"/>
    <property type="molecule type" value="Genomic_DNA"/>
</dbReference>
<dbReference type="Proteomes" id="UP001231189">
    <property type="component" value="Unassembled WGS sequence"/>
</dbReference>
<protein>
    <submittedName>
        <fullName evidence="2">Uncharacterized protein</fullName>
    </submittedName>
</protein>
<evidence type="ECO:0000256" key="1">
    <source>
        <dbReference type="SAM" id="MobiDB-lite"/>
    </source>
</evidence>
<accession>A0AAD8SA81</accession>
<keyword evidence="3" id="KW-1185">Reference proteome</keyword>
<evidence type="ECO:0000313" key="3">
    <source>
        <dbReference type="Proteomes" id="UP001231189"/>
    </source>
</evidence>
<evidence type="ECO:0000313" key="2">
    <source>
        <dbReference type="EMBL" id="KAK1647593.1"/>
    </source>
</evidence>
<feature type="region of interest" description="Disordered" evidence="1">
    <location>
        <begin position="86"/>
        <end position="106"/>
    </location>
</feature>
<name>A0AAD8SA81_LOLMU</name>
<proteinExistence type="predicted"/>
<organism evidence="2 3">
    <name type="scientific">Lolium multiflorum</name>
    <name type="common">Italian ryegrass</name>
    <name type="synonym">Lolium perenne subsp. multiflorum</name>
    <dbReference type="NCBI Taxonomy" id="4521"/>
    <lineage>
        <taxon>Eukaryota</taxon>
        <taxon>Viridiplantae</taxon>
        <taxon>Streptophyta</taxon>
        <taxon>Embryophyta</taxon>
        <taxon>Tracheophyta</taxon>
        <taxon>Spermatophyta</taxon>
        <taxon>Magnoliopsida</taxon>
        <taxon>Liliopsida</taxon>
        <taxon>Poales</taxon>
        <taxon>Poaceae</taxon>
        <taxon>BOP clade</taxon>
        <taxon>Pooideae</taxon>
        <taxon>Poodae</taxon>
        <taxon>Poeae</taxon>
        <taxon>Poeae Chloroplast Group 2 (Poeae type)</taxon>
        <taxon>Loliodinae</taxon>
        <taxon>Loliinae</taxon>
        <taxon>Lolium</taxon>
    </lineage>
</organism>
<reference evidence="2" key="1">
    <citation type="submission" date="2023-07" db="EMBL/GenBank/DDBJ databases">
        <title>A chromosome-level genome assembly of Lolium multiflorum.</title>
        <authorList>
            <person name="Chen Y."/>
            <person name="Copetti D."/>
            <person name="Kolliker R."/>
            <person name="Studer B."/>
        </authorList>
    </citation>
    <scope>NUCLEOTIDE SEQUENCE</scope>
    <source>
        <strain evidence="2">02402/16</strain>
        <tissue evidence="2">Leaf</tissue>
    </source>
</reference>
<dbReference type="AlphaFoldDB" id="A0AAD8SA81"/>
<comment type="caution">
    <text evidence="2">The sequence shown here is derived from an EMBL/GenBank/DDBJ whole genome shotgun (WGS) entry which is preliminary data.</text>
</comment>
<gene>
    <name evidence="2" type="ORF">QYE76_065398</name>
</gene>